<comment type="similarity">
    <text evidence="1">Belongs to the MPI phosphatase family.</text>
</comment>
<evidence type="ECO:0000256" key="3">
    <source>
        <dbReference type="ARBA" id="ARBA00022618"/>
    </source>
</evidence>
<comment type="caution">
    <text evidence="8">The sequence shown here is derived from an EMBL/GenBank/DDBJ whole genome shotgun (WGS) entry which is preliminary data.</text>
</comment>
<dbReference type="Pfam" id="PF00581">
    <property type="entry name" value="Rhodanese"/>
    <property type="match status" value="1"/>
</dbReference>
<keyword evidence="4 8" id="KW-0378">Hydrolase</keyword>
<dbReference type="PANTHER" id="PTHR10828:SF17">
    <property type="entry name" value="PROTEIN-TYROSINE-PHOSPHATASE"/>
    <property type="match status" value="1"/>
</dbReference>
<evidence type="ECO:0000256" key="1">
    <source>
        <dbReference type="ARBA" id="ARBA00011065"/>
    </source>
</evidence>
<dbReference type="EC" id="3.1.3.48" evidence="2"/>
<dbReference type="InterPro" id="IPR000751">
    <property type="entry name" value="MPI_Phosphatase"/>
</dbReference>
<dbReference type="PANTHER" id="PTHR10828">
    <property type="entry name" value="M-PHASE INDUCER PHOSPHATASE DUAL SPECIFICITY PHOSPHATASE CDC25"/>
    <property type="match status" value="1"/>
</dbReference>
<name>A0ABR2WNK8_9FUNG</name>
<dbReference type="Gene3D" id="3.40.250.10">
    <property type="entry name" value="Rhodanese-like domain"/>
    <property type="match status" value="1"/>
</dbReference>
<evidence type="ECO:0000256" key="2">
    <source>
        <dbReference type="ARBA" id="ARBA00013064"/>
    </source>
</evidence>
<keyword evidence="3" id="KW-0132">Cell division</keyword>
<evidence type="ECO:0000313" key="8">
    <source>
        <dbReference type="EMBL" id="KAK9763071.1"/>
    </source>
</evidence>
<feature type="domain" description="Rhodanese" evidence="7">
    <location>
        <begin position="93"/>
        <end position="200"/>
    </location>
</feature>
<evidence type="ECO:0000256" key="6">
    <source>
        <dbReference type="ARBA" id="ARBA00023306"/>
    </source>
</evidence>
<dbReference type="SMART" id="SM00450">
    <property type="entry name" value="RHOD"/>
    <property type="match status" value="1"/>
</dbReference>
<dbReference type="InterPro" id="IPR001307">
    <property type="entry name" value="Thiosulphate_STrfase_CS"/>
</dbReference>
<proteinExistence type="inferred from homology"/>
<sequence>MPFQSLVVSSTPLKNGHCSPTEPLALTSLQSSLGLEEPASLVNPSENPMPTSCALELATRTSNLMELPWFSHPDDTFPRISTETFIQLYHGGYNSEFLIVDCRFEYEYRGGHVPGAINLSNLEQLESWFTESHHSSEPTSPILILHCEYSQYRAPKMASRLRSLDRLYNLTSYPKLTFPQVYILHGGYRSLYNHPRVKAQSLPLTYMPSKAANRTKTIEQWSRFHQSGRQKRQNYTSPYHYPKALNRTTDVTQDKLKFHRQPRLISNVNER</sequence>
<dbReference type="Proteomes" id="UP001479436">
    <property type="component" value="Unassembled WGS sequence"/>
</dbReference>
<dbReference type="GO" id="GO:0004725">
    <property type="term" value="F:protein tyrosine phosphatase activity"/>
    <property type="evidence" value="ECO:0007669"/>
    <property type="project" value="UniProtKB-EC"/>
</dbReference>
<keyword evidence="6" id="KW-0131">Cell cycle</keyword>
<keyword evidence="5" id="KW-0904">Protein phosphatase</keyword>
<protein>
    <recommendedName>
        <fullName evidence="2">protein-tyrosine-phosphatase</fullName>
        <ecNumber evidence="2">3.1.3.48</ecNumber>
    </recommendedName>
</protein>
<evidence type="ECO:0000256" key="4">
    <source>
        <dbReference type="ARBA" id="ARBA00022801"/>
    </source>
</evidence>
<dbReference type="PRINTS" id="PR00716">
    <property type="entry name" value="MPIPHPHTASE"/>
</dbReference>
<evidence type="ECO:0000259" key="7">
    <source>
        <dbReference type="PROSITE" id="PS50206"/>
    </source>
</evidence>
<dbReference type="PROSITE" id="PS00380">
    <property type="entry name" value="RHODANESE_1"/>
    <property type="match status" value="1"/>
</dbReference>
<dbReference type="SUPFAM" id="SSF52821">
    <property type="entry name" value="Rhodanese/Cell cycle control phosphatase"/>
    <property type="match status" value="1"/>
</dbReference>
<dbReference type="InterPro" id="IPR001763">
    <property type="entry name" value="Rhodanese-like_dom"/>
</dbReference>
<accession>A0ABR2WNK8</accession>
<dbReference type="PROSITE" id="PS50206">
    <property type="entry name" value="RHODANESE_3"/>
    <property type="match status" value="1"/>
</dbReference>
<evidence type="ECO:0000313" key="9">
    <source>
        <dbReference type="Proteomes" id="UP001479436"/>
    </source>
</evidence>
<gene>
    <name evidence="8" type="primary">MIH1_9</name>
    <name evidence="8" type="ORF">K7432_010605</name>
</gene>
<evidence type="ECO:0000256" key="5">
    <source>
        <dbReference type="ARBA" id="ARBA00022912"/>
    </source>
</evidence>
<dbReference type="EMBL" id="JASJQH010000741">
    <property type="protein sequence ID" value="KAK9763071.1"/>
    <property type="molecule type" value="Genomic_DNA"/>
</dbReference>
<organism evidence="8 9">
    <name type="scientific">Basidiobolus ranarum</name>
    <dbReference type="NCBI Taxonomy" id="34480"/>
    <lineage>
        <taxon>Eukaryota</taxon>
        <taxon>Fungi</taxon>
        <taxon>Fungi incertae sedis</taxon>
        <taxon>Zoopagomycota</taxon>
        <taxon>Entomophthoromycotina</taxon>
        <taxon>Basidiobolomycetes</taxon>
        <taxon>Basidiobolales</taxon>
        <taxon>Basidiobolaceae</taxon>
        <taxon>Basidiobolus</taxon>
    </lineage>
</organism>
<reference evidence="8 9" key="1">
    <citation type="submission" date="2023-04" db="EMBL/GenBank/DDBJ databases">
        <title>Genome of Basidiobolus ranarum AG-B5.</title>
        <authorList>
            <person name="Stajich J.E."/>
            <person name="Carter-House D."/>
            <person name="Gryganskyi A."/>
        </authorList>
    </citation>
    <scope>NUCLEOTIDE SEQUENCE [LARGE SCALE GENOMIC DNA]</scope>
    <source>
        <strain evidence="8 9">AG-B5</strain>
    </source>
</reference>
<dbReference type="InterPro" id="IPR036873">
    <property type="entry name" value="Rhodanese-like_dom_sf"/>
</dbReference>
<keyword evidence="9" id="KW-1185">Reference proteome</keyword>